<comment type="similarity">
    <text evidence="2 6">Belongs to the complex I LYR family. SDHAF3 subfamily.</text>
</comment>
<evidence type="ECO:0000313" key="7">
    <source>
        <dbReference type="EMBL" id="CCI45107.1"/>
    </source>
</evidence>
<reference evidence="7 8" key="1">
    <citation type="submission" date="2012-05" db="EMBL/GenBank/DDBJ databases">
        <title>Recombination and specialization in a pathogen metapopulation.</title>
        <authorList>
            <person name="Gardiner A."/>
            <person name="Kemen E."/>
            <person name="Schultz-Larsen T."/>
            <person name="MacLean D."/>
            <person name="Van Oosterhout C."/>
            <person name="Jones J.D.G."/>
        </authorList>
    </citation>
    <scope>NUCLEOTIDE SEQUENCE [LARGE SCALE GENOMIC DNA]</scope>
    <source>
        <strain evidence="7 8">Ac Nc2</strain>
    </source>
</reference>
<evidence type="ECO:0000256" key="3">
    <source>
        <dbReference type="ARBA" id="ARBA00022946"/>
    </source>
</evidence>
<name>A0A024GFI9_9STRA</name>
<dbReference type="PANTHER" id="PTHR13137:SF6">
    <property type="entry name" value="SUCCINATE DEHYDROGENASE ASSEMBLY FACTOR 3, MITOCHONDRIAL"/>
    <property type="match status" value="1"/>
</dbReference>
<evidence type="ECO:0000256" key="1">
    <source>
        <dbReference type="ARBA" id="ARBA00004305"/>
    </source>
</evidence>
<comment type="function">
    <text evidence="6">Plays an essential role in the assembly of succinate dehydrogenase (SDH), an enzyme complex (also referred to as respiratory complex II) that is a component of both the tricarboxylic acid (TCA) cycle and the mitochondrial electron transport chain, and which couples the oxidation of succinate to fumarate with the reduction of ubiquinone (coenzyme Q) to ubiquinol. Promotes maturation of the iron-sulfur protein subunit of the SDH catalytic dimer, protecting it from the deleterious effects of oxidants. May act together with SDHAF1.</text>
</comment>
<keyword evidence="3" id="KW-0809">Transit peptide</keyword>
<dbReference type="Proteomes" id="UP000053237">
    <property type="component" value="Unassembled WGS sequence"/>
</dbReference>
<dbReference type="OrthoDB" id="278329at2759"/>
<keyword evidence="5 6" id="KW-0143">Chaperone</keyword>
<evidence type="ECO:0000256" key="5">
    <source>
        <dbReference type="ARBA" id="ARBA00023186"/>
    </source>
</evidence>
<dbReference type="EMBL" id="CAIX01000088">
    <property type="protein sequence ID" value="CCI45107.1"/>
    <property type="molecule type" value="Genomic_DNA"/>
</dbReference>
<comment type="caution">
    <text evidence="7">The sequence shown here is derived from an EMBL/GenBank/DDBJ whole genome shotgun (WGS) entry which is preliminary data.</text>
</comment>
<accession>A0A024GFI9</accession>
<keyword evidence="4 6" id="KW-0496">Mitochondrion</keyword>
<sequence>MQHRRDVLRLYKSILSLHQRQLDPQLRVIGDQYVREEFKRHKNASMEYVSPFLTEWKQYEDTLRSKPKLHIGENLSSSTERLLSEEQKKQLHTLKETADSLFETPS</sequence>
<dbReference type="InParanoid" id="A0A024GFI9"/>
<evidence type="ECO:0000256" key="4">
    <source>
        <dbReference type="ARBA" id="ARBA00023128"/>
    </source>
</evidence>
<dbReference type="InterPro" id="IPR008381">
    <property type="entry name" value="SDHAF3/Sdh7"/>
</dbReference>
<dbReference type="CDD" id="cd20270">
    <property type="entry name" value="Complex1_LYR_SDHAF3_LYRM10"/>
    <property type="match status" value="1"/>
</dbReference>
<evidence type="ECO:0000256" key="6">
    <source>
        <dbReference type="RuleBase" id="RU368039"/>
    </source>
</evidence>
<dbReference type="Pfam" id="PF13233">
    <property type="entry name" value="Complex1_LYR_2"/>
    <property type="match status" value="1"/>
</dbReference>
<dbReference type="GO" id="GO:0006105">
    <property type="term" value="P:succinate metabolic process"/>
    <property type="evidence" value="ECO:0007669"/>
    <property type="project" value="TreeGrafter"/>
</dbReference>
<evidence type="ECO:0000256" key="2">
    <source>
        <dbReference type="ARBA" id="ARBA00006020"/>
    </source>
</evidence>
<dbReference type="STRING" id="65357.A0A024GFI9"/>
<dbReference type="GO" id="GO:0005758">
    <property type="term" value="C:mitochondrial intermembrane space"/>
    <property type="evidence" value="ECO:0007669"/>
    <property type="project" value="TreeGrafter"/>
</dbReference>
<dbReference type="GO" id="GO:0005759">
    <property type="term" value="C:mitochondrial matrix"/>
    <property type="evidence" value="ECO:0007669"/>
    <property type="project" value="UniProtKB-SubCell"/>
</dbReference>
<proteinExistence type="inferred from homology"/>
<evidence type="ECO:0000313" key="8">
    <source>
        <dbReference type="Proteomes" id="UP000053237"/>
    </source>
</evidence>
<keyword evidence="8" id="KW-1185">Reference proteome</keyword>
<gene>
    <name evidence="7" type="ORF">BN9_059540</name>
</gene>
<comment type="subcellular location">
    <subcellularLocation>
        <location evidence="1 6">Mitochondrion matrix</location>
    </subcellularLocation>
</comment>
<dbReference type="GO" id="GO:0034553">
    <property type="term" value="P:mitochondrial respiratory chain complex II assembly"/>
    <property type="evidence" value="ECO:0007669"/>
    <property type="project" value="UniProtKB-UniRule"/>
</dbReference>
<protein>
    <recommendedName>
        <fullName evidence="6">Succinate dehydrogenase assembly factor 3</fullName>
        <shortName evidence="6">SDH assembly factor 3</shortName>
        <shortName evidence="6">SDHAF3</shortName>
    </recommendedName>
</protein>
<dbReference type="AlphaFoldDB" id="A0A024GFI9"/>
<comment type="subunit">
    <text evidence="6">Interacts with the iron-sulfur protein subunit within the SDH catalytic dimer.</text>
</comment>
<organism evidence="7 8">
    <name type="scientific">Albugo candida</name>
    <dbReference type="NCBI Taxonomy" id="65357"/>
    <lineage>
        <taxon>Eukaryota</taxon>
        <taxon>Sar</taxon>
        <taxon>Stramenopiles</taxon>
        <taxon>Oomycota</taxon>
        <taxon>Peronosporomycetes</taxon>
        <taxon>Albuginales</taxon>
        <taxon>Albuginaceae</taxon>
        <taxon>Albugo</taxon>
    </lineage>
</organism>
<dbReference type="PANTHER" id="PTHR13137">
    <property type="entry name" value="DC11 ACN9 HOMOLOG"/>
    <property type="match status" value="1"/>
</dbReference>